<evidence type="ECO:0000259" key="3">
    <source>
        <dbReference type="PROSITE" id="PS50110"/>
    </source>
</evidence>
<feature type="domain" description="Response regulatory" evidence="3">
    <location>
        <begin position="4"/>
        <end position="119"/>
    </location>
</feature>
<accession>A0A0G0PR72</accession>
<dbReference type="SMART" id="SM00448">
    <property type="entry name" value="REC"/>
    <property type="match status" value="1"/>
</dbReference>
<sequence length="119" mass="13546">MAKKILIIDDDAELCEEMAEFLNDEGYSVQTALDGNQGEKLIRKNNYDVILLDFKMPGLNGIDMLKIVKEKKPKPAVFIISGRPFIEKLLEEEKLTSVVDGIMGKPFDLEMMLKRIRSL</sequence>
<dbReference type="InterPro" id="IPR050595">
    <property type="entry name" value="Bact_response_regulator"/>
</dbReference>
<protein>
    <submittedName>
        <fullName evidence="4">Response regulator receiver domain protein</fullName>
    </submittedName>
</protein>
<evidence type="ECO:0000256" key="2">
    <source>
        <dbReference type="PROSITE-ProRule" id="PRU00169"/>
    </source>
</evidence>
<dbReference type="GO" id="GO:0000160">
    <property type="term" value="P:phosphorelay signal transduction system"/>
    <property type="evidence" value="ECO:0007669"/>
    <property type="project" value="InterPro"/>
</dbReference>
<proteinExistence type="predicted"/>
<dbReference type="PANTHER" id="PTHR44591">
    <property type="entry name" value="STRESS RESPONSE REGULATOR PROTEIN 1"/>
    <property type="match status" value="1"/>
</dbReference>
<evidence type="ECO:0000313" key="5">
    <source>
        <dbReference type="Proteomes" id="UP000034539"/>
    </source>
</evidence>
<comment type="caution">
    <text evidence="4">The sequence shown here is derived from an EMBL/GenBank/DDBJ whole genome shotgun (WGS) entry which is preliminary data.</text>
</comment>
<reference evidence="4 5" key="1">
    <citation type="journal article" date="2015" name="Nature">
        <title>rRNA introns, odd ribosomes, and small enigmatic genomes across a large radiation of phyla.</title>
        <authorList>
            <person name="Brown C.T."/>
            <person name="Hug L.A."/>
            <person name="Thomas B.C."/>
            <person name="Sharon I."/>
            <person name="Castelle C.J."/>
            <person name="Singh A."/>
            <person name="Wilkins M.J."/>
            <person name="Williams K.H."/>
            <person name="Banfield J.F."/>
        </authorList>
    </citation>
    <scope>NUCLEOTIDE SEQUENCE [LARGE SCALE GENOMIC DNA]</scope>
</reference>
<dbReference type="InterPro" id="IPR001789">
    <property type="entry name" value="Sig_transdc_resp-reg_receiver"/>
</dbReference>
<name>A0A0G0PR72_9BACT</name>
<dbReference type="SUPFAM" id="SSF52172">
    <property type="entry name" value="CheY-like"/>
    <property type="match status" value="1"/>
</dbReference>
<keyword evidence="1 2" id="KW-0597">Phosphoprotein</keyword>
<feature type="modified residue" description="4-aspartylphosphate" evidence="2">
    <location>
        <position position="53"/>
    </location>
</feature>
<dbReference type="Pfam" id="PF00072">
    <property type="entry name" value="Response_reg"/>
    <property type="match status" value="1"/>
</dbReference>
<dbReference type="EMBL" id="LBXN01000098">
    <property type="protein sequence ID" value="KKR30443.1"/>
    <property type="molecule type" value="Genomic_DNA"/>
</dbReference>
<dbReference type="InterPro" id="IPR011006">
    <property type="entry name" value="CheY-like_superfamily"/>
</dbReference>
<dbReference type="AlphaFoldDB" id="A0A0G0PR72"/>
<gene>
    <name evidence="4" type="ORF">UT63_C0098G0003</name>
</gene>
<evidence type="ECO:0000313" key="4">
    <source>
        <dbReference type="EMBL" id="KKR30443.1"/>
    </source>
</evidence>
<organism evidence="4 5">
    <name type="scientific">Candidatus Gottesmanbacteria bacterium GW2011_GWC2_39_8</name>
    <dbReference type="NCBI Taxonomy" id="1618450"/>
    <lineage>
        <taxon>Bacteria</taxon>
        <taxon>Candidatus Gottesmaniibacteriota</taxon>
    </lineage>
</organism>
<dbReference type="Proteomes" id="UP000034539">
    <property type="component" value="Unassembled WGS sequence"/>
</dbReference>
<dbReference type="PANTHER" id="PTHR44591:SF3">
    <property type="entry name" value="RESPONSE REGULATORY DOMAIN-CONTAINING PROTEIN"/>
    <property type="match status" value="1"/>
</dbReference>
<dbReference type="Gene3D" id="3.40.50.2300">
    <property type="match status" value="1"/>
</dbReference>
<evidence type="ECO:0000256" key="1">
    <source>
        <dbReference type="ARBA" id="ARBA00022553"/>
    </source>
</evidence>
<dbReference type="PROSITE" id="PS50110">
    <property type="entry name" value="RESPONSE_REGULATORY"/>
    <property type="match status" value="1"/>
</dbReference>